<comment type="caution">
    <text evidence="3">The sequence shown here is derived from an EMBL/GenBank/DDBJ whole genome shotgun (WGS) entry which is preliminary data.</text>
</comment>
<accession>A0A286U6U9</accession>
<dbReference type="InParanoid" id="A0A286U6U9"/>
<evidence type="ECO:0000313" key="4">
    <source>
        <dbReference type="Proteomes" id="UP000217199"/>
    </source>
</evidence>
<evidence type="ECO:0000313" key="3">
    <source>
        <dbReference type="EMBL" id="PAV15259.1"/>
    </source>
</evidence>
<organism evidence="3 4">
    <name type="scientific">Pyrrhoderma noxium</name>
    <dbReference type="NCBI Taxonomy" id="2282107"/>
    <lineage>
        <taxon>Eukaryota</taxon>
        <taxon>Fungi</taxon>
        <taxon>Dikarya</taxon>
        <taxon>Basidiomycota</taxon>
        <taxon>Agaricomycotina</taxon>
        <taxon>Agaricomycetes</taxon>
        <taxon>Hymenochaetales</taxon>
        <taxon>Hymenochaetaceae</taxon>
        <taxon>Pyrrhoderma</taxon>
    </lineage>
</organism>
<protein>
    <submittedName>
        <fullName evidence="3">Uncharacterized protein</fullName>
    </submittedName>
</protein>
<keyword evidence="2" id="KW-1133">Transmembrane helix</keyword>
<sequence>MIVFEAAAKIAIIVKTEIIEDVQAFALGKGISFCGISSSNVARTTGLVTVDWSIHLVVSCILLILALYKYIKYWKQWGYKRNDLVFIIIRDQPFERDVIRSIMGIVSFQVNIDLQSISLYVNNALRSTGFACLLGSRMFLNLMEAGQSDVNNGSNTSTQSSEECIASDLQFVDNSDPGSGDQSYIELQLTDNSVSELGLTNRGDMETVDIPDLDTGSDMT</sequence>
<dbReference type="AlphaFoldDB" id="A0A286U6U9"/>
<keyword evidence="2" id="KW-0812">Transmembrane</keyword>
<proteinExistence type="predicted"/>
<dbReference type="Proteomes" id="UP000217199">
    <property type="component" value="Unassembled WGS sequence"/>
</dbReference>
<reference evidence="3 4" key="1">
    <citation type="journal article" date="2017" name="Mol. Ecol.">
        <title>Comparative and population genomic landscape of Phellinus noxius: A hypervariable fungus causing root rot in trees.</title>
        <authorList>
            <person name="Chung C.L."/>
            <person name="Lee T.J."/>
            <person name="Akiba M."/>
            <person name="Lee H.H."/>
            <person name="Kuo T.H."/>
            <person name="Liu D."/>
            <person name="Ke H.M."/>
            <person name="Yokoi T."/>
            <person name="Roa M.B."/>
            <person name="Lu M.J."/>
            <person name="Chang Y.Y."/>
            <person name="Ann P.J."/>
            <person name="Tsai J.N."/>
            <person name="Chen C.Y."/>
            <person name="Tzean S.S."/>
            <person name="Ota Y."/>
            <person name="Hattori T."/>
            <person name="Sahashi N."/>
            <person name="Liou R.F."/>
            <person name="Kikuchi T."/>
            <person name="Tsai I.J."/>
        </authorList>
    </citation>
    <scope>NUCLEOTIDE SEQUENCE [LARGE SCALE GENOMIC DNA]</scope>
    <source>
        <strain evidence="3 4">FFPRI411160</strain>
    </source>
</reference>
<keyword evidence="4" id="KW-1185">Reference proteome</keyword>
<dbReference type="EMBL" id="NBII01000010">
    <property type="protein sequence ID" value="PAV15259.1"/>
    <property type="molecule type" value="Genomic_DNA"/>
</dbReference>
<evidence type="ECO:0000256" key="1">
    <source>
        <dbReference type="SAM" id="MobiDB-lite"/>
    </source>
</evidence>
<name>A0A286U6U9_9AGAM</name>
<gene>
    <name evidence="3" type="ORF">PNOK_0902000</name>
</gene>
<feature type="region of interest" description="Disordered" evidence="1">
    <location>
        <begin position="196"/>
        <end position="220"/>
    </location>
</feature>
<keyword evidence="2" id="KW-0472">Membrane</keyword>
<feature type="transmembrane region" description="Helical" evidence="2">
    <location>
        <begin position="52"/>
        <end position="71"/>
    </location>
</feature>
<evidence type="ECO:0000256" key="2">
    <source>
        <dbReference type="SAM" id="Phobius"/>
    </source>
</evidence>